<dbReference type="EMBL" id="OX459947">
    <property type="protein sequence ID" value="CAI9153966.1"/>
    <property type="molecule type" value="Genomic_DNA"/>
</dbReference>
<evidence type="ECO:0000313" key="2">
    <source>
        <dbReference type="Proteomes" id="UP001176941"/>
    </source>
</evidence>
<keyword evidence="2" id="KW-1185">Reference proteome</keyword>
<dbReference type="Proteomes" id="UP001176941">
    <property type="component" value="Chromosome 11"/>
</dbReference>
<reference evidence="1" key="1">
    <citation type="submission" date="2023-04" db="EMBL/GenBank/DDBJ databases">
        <authorList>
            <consortium name="ELIXIR-Norway"/>
        </authorList>
    </citation>
    <scope>NUCLEOTIDE SEQUENCE [LARGE SCALE GENOMIC DNA]</scope>
</reference>
<evidence type="ECO:0000313" key="1">
    <source>
        <dbReference type="EMBL" id="CAI9153966.1"/>
    </source>
</evidence>
<gene>
    <name evidence="1" type="ORF">MRATA1EN1_LOCUS2928</name>
</gene>
<proteinExistence type="predicted"/>
<protein>
    <submittedName>
        <fullName evidence="1">Uncharacterized protein</fullName>
    </submittedName>
</protein>
<organism evidence="1 2">
    <name type="scientific">Rangifer tarandus platyrhynchus</name>
    <name type="common">Svalbard reindeer</name>
    <dbReference type="NCBI Taxonomy" id="3082113"/>
    <lineage>
        <taxon>Eukaryota</taxon>
        <taxon>Metazoa</taxon>
        <taxon>Chordata</taxon>
        <taxon>Craniata</taxon>
        <taxon>Vertebrata</taxon>
        <taxon>Euteleostomi</taxon>
        <taxon>Mammalia</taxon>
        <taxon>Eutheria</taxon>
        <taxon>Laurasiatheria</taxon>
        <taxon>Artiodactyla</taxon>
        <taxon>Ruminantia</taxon>
        <taxon>Pecora</taxon>
        <taxon>Cervidae</taxon>
        <taxon>Odocoileinae</taxon>
        <taxon>Rangifer</taxon>
    </lineage>
</organism>
<name>A0ABN8Y0L6_RANTA</name>
<sequence length="132" mass="15031">MASWCPPPLRDSPWARNRRGSWLAWIPVDQWHWGGQGRDLVQGDPERLGKRRPTRHLKAIPACCEEAASGNIQLKYFLGGVAIGGGGERKQEAEHVRDASEDHNQFYAAKDFKTHTHTHKIRGPKRKTFLLQ</sequence>
<accession>A0ABN8Y0L6</accession>